<accession>A0A1F6UVU6</accession>
<evidence type="ECO:0000256" key="1">
    <source>
        <dbReference type="ARBA" id="ARBA00001946"/>
    </source>
</evidence>
<comment type="caution">
    <text evidence="7">The sequence shown here is derived from an EMBL/GenBank/DDBJ whole genome shotgun (WGS) entry which is preliminary data.</text>
</comment>
<reference evidence="7 8" key="1">
    <citation type="journal article" date="2016" name="Nat. Commun.">
        <title>Thousands of microbial genomes shed light on interconnected biogeochemical processes in an aquifer system.</title>
        <authorList>
            <person name="Anantharaman K."/>
            <person name="Brown C.T."/>
            <person name="Hug L.A."/>
            <person name="Sharon I."/>
            <person name="Castelle C.J."/>
            <person name="Probst A.J."/>
            <person name="Thomas B.C."/>
            <person name="Singh A."/>
            <person name="Wilkins M.J."/>
            <person name="Karaoz U."/>
            <person name="Brodie E.L."/>
            <person name="Williams K.H."/>
            <person name="Hubbard S.S."/>
            <person name="Banfield J.F."/>
        </authorList>
    </citation>
    <scope>NUCLEOTIDE SEQUENCE [LARGE SCALE GENOMIC DNA]</scope>
</reference>
<keyword evidence="7" id="KW-0456">Lyase</keyword>
<feature type="domain" description="HpcH/HpaI aldolase/citrate lyase" evidence="6">
    <location>
        <begin position="11"/>
        <end position="235"/>
    </location>
</feature>
<evidence type="ECO:0000256" key="3">
    <source>
        <dbReference type="ARBA" id="ARBA00022842"/>
    </source>
</evidence>
<dbReference type="SUPFAM" id="SSF51621">
    <property type="entry name" value="Phosphoenolpyruvate/pyruvate domain"/>
    <property type="match status" value="1"/>
</dbReference>
<organism evidence="7 8">
    <name type="scientific">Candidatus Muproteobacteria bacterium RBG_16_60_9</name>
    <dbReference type="NCBI Taxonomy" id="1817755"/>
    <lineage>
        <taxon>Bacteria</taxon>
        <taxon>Pseudomonadati</taxon>
        <taxon>Pseudomonadota</taxon>
        <taxon>Candidatus Muproteobacteria</taxon>
    </lineage>
</organism>
<dbReference type="GO" id="GO:0000287">
    <property type="term" value="F:magnesium ion binding"/>
    <property type="evidence" value="ECO:0007669"/>
    <property type="project" value="TreeGrafter"/>
</dbReference>
<dbReference type="InterPro" id="IPR005000">
    <property type="entry name" value="Aldolase/citrate-lyase_domain"/>
</dbReference>
<dbReference type="PANTHER" id="PTHR32308">
    <property type="entry name" value="LYASE BETA SUBUNIT, PUTATIVE (AFU_ORTHOLOGUE AFUA_4G13030)-RELATED"/>
    <property type="match status" value="1"/>
</dbReference>
<evidence type="ECO:0000313" key="8">
    <source>
        <dbReference type="Proteomes" id="UP000179076"/>
    </source>
</evidence>
<evidence type="ECO:0000256" key="2">
    <source>
        <dbReference type="ARBA" id="ARBA00022723"/>
    </source>
</evidence>
<dbReference type="Gene3D" id="3.20.20.60">
    <property type="entry name" value="Phosphoenolpyruvate-binding domains"/>
    <property type="match status" value="1"/>
</dbReference>
<dbReference type="PIRSF" id="PIRSF015582">
    <property type="entry name" value="Cit_lyase_B"/>
    <property type="match status" value="1"/>
</dbReference>
<dbReference type="Proteomes" id="UP000179076">
    <property type="component" value="Unassembled WGS sequence"/>
</dbReference>
<keyword evidence="2 5" id="KW-0479">Metal-binding</keyword>
<dbReference type="EMBL" id="MFSP01000194">
    <property type="protein sequence ID" value="OGI61511.1"/>
    <property type="molecule type" value="Genomic_DNA"/>
</dbReference>
<evidence type="ECO:0000256" key="5">
    <source>
        <dbReference type="PIRSR" id="PIRSR015582-2"/>
    </source>
</evidence>
<proteinExistence type="predicted"/>
<sequence length="300" mass="32687">MPTRLRRTELSTPGSNEKMMAKAAASAADVVMLDLEDSVAPMEKAAARAKIVSALTTLDWGKKMRAVRINNLETAYAYRDVIEVVEAAHAQIDLLIVPKVKSARDVWWVDVLLTQIETRLGATKRIGLEVLIEEVEAMINVEEIARASPRLEALIFGPGDYAASQGMEAKDIGDGGEYPGDIWHYARNKIIIAARAAGIDMIDGPFAGFTNPEGLRRECLRARALGAAGKWVIHPNQIEIVNELFAPTRDQVERARKLAAAYAQAQAAGLGAVSVDNVMVDAASIRMLRKTIEMAELIGR</sequence>
<comment type="cofactor">
    <cofactor evidence="1">
        <name>Mg(2+)</name>
        <dbReference type="ChEBI" id="CHEBI:18420"/>
    </cofactor>
</comment>
<gene>
    <name evidence="7" type="ORF">A2W18_13730</name>
</gene>
<feature type="binding site" evidence="5">
    <location>
        <position position="160"/>
    </location>
    <ligand>
        <name>Mg(2+)</name>
        <dbReference type="ChEBI" id="CHEBI:18420"/>
    </ligand>
</feature>
<feature type="binding site" evidence="4">
    <location>
        <position position="133"/>
    </location>
    <ligand>
        <name>substrate</name>
    </ligand>
</feature>
<keyword evidence="3 5" id="KW-0460">Magnesium</keyword>
<dbReference type="InterPro" id="IPR040442">
    <property type="entry name" value="Pyrv_kinase-like_dom_sf"/>
</dbReference>
<name>A0A1F6UVU6_9PROT</name>
<feature type="binding site" evidence="5">
    <location>
        <position position="133"/>
    </location>
    <ligand>
        <name>Mg(2+)</name>
        <dbReference type="ChEBI" id="CHEBI:18420"/>
    </ligand>
</feature>
<feature type="binding site" evidence="4">
    <location>
        <position position="68"/>
    </location>
    <ligand>
        <name>substrate</name>
    </ligand>
</feature>
<dbReference type="InterPro" id="IPR015813">
    <property type="entry name" value="Pyrv/PenolPyrv_kinase-like_dom"/>
</dbReference>
<dbReference type="PANTHER" id="PTHR32308:SF10">
    <property type="entry name" value="CITRATE LYASE SUBUNIT BETA"/>
    <property type="match status" value="1"/>
</dbReference>
<dbReference type="InterPro" id="IPR011206">
    <property type="entry name" value="Citrate_lyase_beta/mcl1/mcl2"/>
</dbReference>
<evidence type="ECO:0000313" key="7">
    <source>
        <dbReference type="EMBL" id="OGI61511.1"/>
    </source>
</evidence>
<evidence type="ECO:0000256" key="4">
    <source>
        <dbReference type="PIRSR" id="PIRSR015582-1"/>
    </source>
</evidence>
<dbReference type="AlphaFoldDB" id="A0A1F6UVU6"/>
<evidence type="ECO:0000259" key="6">
    <source>
        <dbReference type="Pfam" id="PF03328"/>
    </source>
</evidence>
<dbReference type="Pfam" id="PF03328">
    <property type="entry name" value="HpcH_HpaI"/>
    <property type="match status" value="1"/>
</dbReference>
<dbReference type="GO" id="GO:0006107">
    <property type="term" value="P:oxaloacetate metabolic process"/>
    <property type="evidence" value="ECO:0007669"/>
    <property type="project" value="TreeGrafter"/>
</dbReference>
<dbReference type="GO" id="GO:0016829">
    <property type="term" value="F:lyase activity"/>
    <property type="evidence" value="ECO:0007669"/>
    <property type="project" value="UniProtKB-KW"/>
</dbReference>
<protein>
    <submittedName>
        <fullName evidence="7">Citryl-CoA lyase</fullName>
    </submittedName>
</protein>